<keyword evidence="3" id="KW-0336">GPI-anchor</keyword>
<sequence>MEGAAESKVALVLMMVLMMVMVGGGRVEAQRWCVTRSNANSQALQSALDYACGAGADCAPIQSTGLCYLPNTVVAHASYAFNSYYQRRGEAPGTCDFGGTATIAMTNPSYGSCVYPSSSSTAGGTTPTTPTIPKTPTTPTTPTMTPTTNTTGGTPLTPTFNRPPLNGLTPDSTVPSIGNNRAAFRPSITIVLPFSLSLSFFTYLFNHFASF</sequence>
<evidence type="ECO:0000313" key="13">
    <source>
        <dbReference type="Proteomes" id="UP001141806"/>
    </source>
</evidence>
<feature type="domain" description="X8" evidence="11">
    <location>
        <begin position="31"/>
        <end position="115"/>
    </location>
</feature>
<dbReference type="SMART" id="SM00768">
    <property type="entry name" value="X8"/>
    <property type="match status" value="1"/>
</dbReference>
<evidence type="ECO:0000313" key="12">
    <source>
        <dbReference type="EMBL" id="KAJ4954858.1"/>
    </source>
</evidence>
<evidence type="ECO:0000256" key="8">
    <source>
        <dbReference type="SAM" id="MobiDB-lite"/>
    </source>
</evidence>
<dbReference type="AlphaFoldDB" id="A0A9Q0JYG7"/>
<feature type="signal peptide" evidence="10">
    <location>
        <begin position="1"/>
        <end position="29"/>
    </location>
</feature>
<evidence type="ECO:0000256" key="4">
    <source>
        <dbReference type="ARBA" id="ARBA00022729"/>
    </source>
</evidence>
<evidence type="ECO:0000256" key="1">
    <source>
        <dbReference type="ARBA" id="ARBA00004609"/>
    </source>
</evidence>
<dbReference type="PANTHER" id="PTHR31044:SF47">
    <property type="entry name" value="CARBOHYDRATE-BINDING X8 DOMAIN SUPERFAMILY PROTEIN"/>
    <property type="match status" value="1"/>
</dbReference>
<dbReference type="FunFam" id="1.20.58.1040:FF:000001">
    <property type="entry name" value="Glucan endo-1,3-beta-glucosidase 4"/>
    <property type="match status" value="1"/>
</dbReference>
<reference evidence="12" key="1">
    <citation type="journal article" date="2023" name="Plant J.">
        <title>The genome of the king protea, Protea cynaroides.</title>
        <authorList>
            <person name="Chang J."/>
            <person name="Duong T.A."/>
            <person name="Schoeman C."/>
            <person name="Ma X."/>
            <person name="Roodt D."/>
            <person name="Barker N."/>
            <person name="Li Z."/>
            <person name="Van de Peer Y."/>
            <person name="Mizrachi E."/>
        </authorList>
    </citation>
    <scope>NUCLEOTIDE SEQUENCE</scope>
    <source>
        <tissue evidence="12">Young leaves</tissue>
    </source>
</reference>
<dbReference type="Gene3D" id="1.20.58.1040">
    <property type="match status" value="1"/>
</dbReference>
<keyword evidence="13" id="KW-1185">Reference proteome</keyword>
<evidence type="ECO:0000256" key="3">
    <source>
        <dbReference type="ARBA" id="ARBA00022622"/>
    </source>
</evidence>
<evidence type="ECO:0000256" key="2">
    <source>
        <dbReference type="ARBA" id="ARBA00022475"/>
    </source>
</evidence>
<dbReference type="Proteomes" id="UP001141806">
    <property type="component" value="Unassembled WGS sequence"/>
</dbReference>
<protein>
    <recommendedName>
        <fullName evidence="11">X8 domain-containing protein</fullName>
    </recommendedName>
</protein>
<dbReference type="InterPro" id="IPR012946">
    <property type="entry name" value="X8"/>
</dbReference>
<dbReference type="GO" id="GO:0009506">
    <property type="term" value="C:plasmodesma"/>
    <property type="evidence" value="ECO:0007669"/>
    <property type="project" value="UniProtKB-ARBA"/>
</dbReference>
<keyword evidence="4 10" id="KW-0732">Signal</keyword>
<evidence type="ECO:0000259" key="11">
    <source>
        <dbReference type="SMART" id="SM00768"/>
    </source>
</evidence>
<organism evidence="12 13">
    <name type="scientific">Protea cynaroides</name>
    <dbReference type="NCBI Taxonomy" id="273540"/>
    <lineage>
        <taxon>Eukaryota</taxon>
        <taxon>Viridiplantae</taxon>
        <taxon>Streptophyta</taxon>
        <taxon>Embryophyta</taxon>
        <taxon>Tracheophyta</taxon>
        <taxon>Spermatophyta</taxon>
        <taxon>Magnoliopsida</taxon>
        <taxon>Proteales</taxon>
        <taxon>Proteaceae</taxon>
        <taxon>Protea</taxon>
    </lineage>
</organism>
<keyword evidence="5 9" id="KW-0472">Membrane</keyword>
<name>A0A9Q0JYG7_9MAGN</name>
<dbReference type="GO" id="GO:0098552">
    <property type="term" value="C:side of membrane"/>
    <property type="evidence" value="ECO:0007669"/>
    <property type="project" value="UniProtKB-KW"/>
</dbReference>
<comment type="caution">
    <text evidence="12">The sequence shown here is derived from an EMBL/GenBank/DDBJ whole genome shotgun (WGS) entry which is preliminary data.</text>
</comment>
<keyword evidence="3" id="KW-0449">Lipoprotein</keyword>
<dbReference type="OrthoDB" id="417697at2759"/>
<evidence type="ECO:0000256" key="10">
    <source>
        <dbReference type="SAM" id="SignalP"/>
    </source>
</evidence>
<dbReference type="EMBL" id="JAMYWD010000011">
    <property type="protein sequence ID" value="KAJ4954858.1"/>
    <property type="molecule type" value="Genomic_DNA"/>
</dbReference>
<accession>A0A9Q0JYG7</accession>
<feature type="region of interest" description="Disordered" evidence="8">
    <location>
        <begin position="120"/>
        <end position="156"/>
    </location>
</feature>
<dbReference type="Pfam" id="PF07983">
    <property type="entry name" value="X8"/>
    <property type="match status" value="1"/>
</dbReference>
<keyword evidence="9" id="KW-1133">Transmembrane helix</keyword>
<proteinExistence type="predicted"/>
<gene>
    <name evidence="12" type="ORF">NE237_011641</name>
</gene>
<evidence type="ECO:0000256" key="7">
    <source>
        <dbReference type="ARBA" id="ARBA00023180"/>
    </source>
</evidence>
<dbReference type="GO" id="GO:0005886">
    <property type="term" value="C:plasma membrane"/>
    <property type="evidence" value="ECO:0007669"/>
    <property type="project" value="UniProtKB-SubCell"/>
</dbReference>
<dbReference type="InterPro" id="IPR044788">
    <property type="entry name" value="X8_dom_prot"/>
</dbReference>
<comment type="subcellular location">
    <subcellularLocation>
        <location evidence="1">Cell membrane</location>
        <topology evidence="1">Lipid-anchor</topology>
        <topology evidence="1">GPI-anchor</topology>
    </subcellularLocation>
</comment>
<dbReference type="PANTHER" id="PTHR31044">
    <property type="entry name" value="BETA-1,3 GLUCANASE"/>
    <property type="match status" value="1"/>
</dbReference>
<keyword evidence="6" id="KW-1015">Disulfide bond</keyword>
<evidence type="ECO:0000256" key="9">
    <source>
        <dbReference type="SAM" id="Phobius"/>
    </source>
</evidence>
<keyword evidence="7" id="KW-0325">Glycoprotein</keyword>
<evidence type="ECO:0000256" key="6">
    <source>
        <dbReference type="ARBA" id="ARBA00023157"/>
    </source>
</evidence>
<keyword evidence="9" id="KW-0812">Transmembrane</keyword>
<evidence type="ECO:0000256" key="5">
    <source>
        <dbReference type="ARBA" id="ARBA00023136"/>
    </source>
</evidence>
<feature type="chain" id="PRO_5040328070" description="X8 domain-containing protein" evidence="10">
    <location>
        <begin position="30"/>
        <end position="211"/>
    </location>
</feature>
<keyword evidence="2" id="KW-1003">Cell membrane</keyword>
<feature type="transmembrane region" description="Helical" evidence="9">
    <location>
        <begin position="183"/>
        <end position="205"/>
    </location>
</feature>